<dbReference type="AlphaFoldDB" id="A0A4C1UZR9"/>
<evidence type="ECO:0000313" key="2">
    <source>
        <dbReference type="Proteomes" id="UP000299102"/>
    </source>
</evidence>
<sequence length="79" mass="9114">MMSTGVDVRRHADCNYRDRSLCTAFRRDYYALLADCPGLWSKRNLVPLDLASMVVVEQGFIETILFREIREGTEPPSNF</sequence>
<proteinExistence type="predicted"/>
<keyword evidence="2" id="KW-1185">Reference proteome</keyword>
<gene>
    <name evidence="1" type="ORF">EVAR_31419_1</name>
</gene>
<dbReference type="EMBL" id="BGZK01000244">
    <property type="protein sequence ID" value="GBP31294.1"/>
    <property type="molecule type" value="Genomic_DNA"/>
</dbReference>
<reference evidence="1 2" key="1">
    <citation type="journal article" date="2019" name="Commun. Biol.">
        <title>The bagworm genome reveals a unique fibroin gene that provides high tensile strength.</title>
        <authorList>
            <person name="Kono N."/>
            <person name="Nakamura H."/>
            <person name="Ohtoshi R."/>
            <person name="Tomita M."/>
            <person name="Numata K."/>
            <person name="Arakawa K."/>
        </authorList>
    </citation>
    <scope>NUCLEOTIDE SEQUENCE [LARGE SCALE GENOMIC DNA]</scope>
</reference>
<evidence type="ECO:0000313" key="1">
    <source>
        <dbReference type="EMBL" id="GBP31294.1"/>
    </source>
</evidence>
<protein>
    <submittedName>
        <fullName evidence="1">Uncharacterized protein</fullName>
    </submittedName>
</protein>
<name>A0A4C1UZR9_EUMVA</name>
<dbReference type="Proteomes" id="UP000299102">
    <property type="component" value="Unassembled WGS sequence"/>
</dbReference>
<accession>A0A4C1UZR9</accession>
<comment type="caution">
    <text evidence="1">The sequence shown here is derived from an EMBL/GenBank/DDBJ whole genome shotgun (WGS) entry which is preliminary data.</text>
</comment>
<organism evidence="1 2">
    <name type="scientific">Eumeta variegata</name>
    <name type="common">Bagworm moth</name>
    <name type="synonym">Eumeta japonica</name>
    <dbReference type="NCBI Taxonomy" id="151549"/>
    <lineage>
        <taxon>Eukaryota</taxon>
        <taxon>Metazoa</taxon>
        <taxon>Ecdysozoa</taxon>
        <taxon>Arthropoda</taxon>
        <taxon>Hexapoda</taxon>
        <taxon>Insecta</taxon>
        <taxon>Pterygota</taxon>
        <taxon>Neoptera</taxon>
        <taxon>Endopterygota</taxon>
        <taxon>Lepidoptera</taxon>
        <taxon>Glossata</taxon>
        <taxon>Ditrysia</taxon>
        <taxon>Tineoidea</taxon>
        <taxon>Psychidae</taxon>
        <taxon>Oiketicinae</taxon>
        <taxon>Eumeta</taxon>
    </lineage>
</organism>